<evidence type="ECO:0000256" key="8">
    <source>
        <dbReference type="ARBA" id="ARBA00023163"/>
    </source>
</evidence>
<dbReference type="EMBL" id="JARQZJ010000005">
    <property type="protein sequence ID" value="KAK9871173.1"/>
    <property type="molecule type" value="Genomic_DNA"/>
</dbReference>
<keyword evidence="6" id="KW-0805">Transcription regulation</keyword>
<keyword evidence="7" id="KW-0238">DNA-binding</keyword>
<dbReference type="FunFam" id="3.30.160.60:FF:000646">
    <property type="entry name" value="Myeloid zinc finger 1"/>
    <property type="match status" value="1"/>
</dbReference>
<dbReference type="GO" id="GO:0000981">
    <property type="term" value="F:DNA-binding transcription factor activity, RNA polymerase II-specific"/>
    <property type="evidence" value="ECO:0007669"/>
    <property type="project" value="TreeGrafter"/>
</dbReference>
<dbReference type="InterPro" id="IPR013087">
    <property type="entry name" value="Znf_C2H2_type"/>
</dbReference>
<dbReference type="SMART" id="SM00355">
    <property type="entry name" value="ZnF_C2H2"/>
    <property type="match status" value="10"/>
</dbReference>
<gene>
    <name evidence="15" type="ORF">WA026_011455</name>
</gene>
<feature type="region of interest" description="Disordered" evidence="12">
    <location>
        <begin position="489"/>
        <end position="548"/>
    </location>
</feature>
<dbReference type="FunFam" id="3.30.160.60:FF:000446">
    <property type="entry name" value="Zinc finger protein"/>
    <property type="match status" value="2"/>
</dbReference>
<feature type="domain" description="C2H2-type" evidence="13">
    <location>
        <begin position="250"/>
        <end position="272"/>
    </location>
</feature>
<proteinExistence type="predicted"/>
<dbReference type="PROSITE" id="PS50157">
    <property type="entry name" value="ZINC_FINGER_C2H2_2"/>
    <property type="match status" value="9"/>
</dbReference>
<dbReference type="GO" id="GO:0008270">
    <property type="term" value="F:zinc ion binding"/>
    <property type="evidence" value="ECO:0007669"/>
    <property type="project" value="UniProtKB-UniRule"/>
</dbReference>
<name>A0AAW1TRT5_9CUCU</name>
<evidence type="ECO:0000256" key="5">
    <source>
        <dbReference type="ARBA" id="ARBA00022833"/>
    </source>
</evidence>
<evidence type="ECO:0000256" key="10">
    <source>
        <dbReference type="PROSITE-ProRule" id="PRU00042"/>
    </source>
</evidence>
<sequence length="788" mass="90224">MEENRADILRNMQICRLCLNPEGNLTNIFDPNINKKNTVPLPLQIMACVALEVFQNDGMPQLICADCRTLTSQAYNFKGNCKKADDVLKLFLATGNFRRPFSRNDYQNSLPKGMLRKLQKVSEYIQPPTKIIKKEPHFDTDSQNTPNEGQEDDQPLEEFEIRLSSNNEYDVTLTSTSKKRKIEDVKSVPTDCFPCTECDRSFPLKQLLDIHLDYHSRSRNFECDECERAFFNKYDLAKHKETHNAEEKNFACVVCNKEFSRESNLHRHEKTHEDVAKLSCSYCPSSFLSEQDLVVHTRKKHGKRKPFPCDKCGKSFVFKQGLERHIAIHIENKPHKCNYCEASFTSPIKLTRHVTSHAGLRPYPCKLCKRTFLLSHHLTRHMRSHYASKSIGQHKCDICSMSFRRKDSLINHSAIHSMVNLKCVICYTEFSNAQAVKDHIATHLSGLPFPCEKCDYSFETKEQLEEHEVKHAEMEYEEQIEKEVVQEARAKGHVQETSENDAEDFDEFGGDHMGRGGEDDDDYQDDEDYTMDDSMRDQTSLRRSSRTPKAKEYVDFLKDEIESDEEEISHPKEEQTQEDEKVHQTADADEDYSAEEGGVIKPIFRTEGTKVYQRRTPVRKPKIISNISTDKVKTAPLSQINQPQVTTIENLGLTTQDLQDLPTEKFVNMKIGNKTVRVQKLVLTKEEMKTMAKEGKIRGNTVLIKNPGQLSNVSASTSVNKADIQAILNESSESLVRPATKTYKKKTVTQKPSNANVPAQNALIINDMIIENLDEQLSSAEVVSIDMK</sequence>
<evidence type="ECO:0000256" key="11">
    <source>
        <dbReference type="PROSITE-ProRule" id="PRU01263"/>
    </source>
</evidence>
<evidence type="ECO:0000256" key="7">
    <source>
        <dbReference type="ARBA" id="ARBA00023125"/>
    </source>
</evidence>
<dbReference type="SUPFAM" id="SSF57667">
    <property type="entry name" value="beta-beta-alpha zinc fingers"/>
    <property type="match status" value="5"/>
</dbReference>
<evidence type="ECO:0000313" key="15">
    <source>
        <dbReference type="EMBL" id="KAK9871173.1"/>
    </source>
</evidence>
<dbReference type="PANTHER" id="PTHR24381">
    <property type="entry name" value="ZINC FINGER PROTEIN"/>
    <property type="match status" value="1"/>
</dbReference>
<organism evidence="15 16">
    <name type="scientific">Henosepilachna vigintioctopunctata</name>
    <dbReference type="NCBI Taxonomy" id="420089"/>
    <lineage>
        <taxon>Eukaryota</taxon>
        <taxon>Metazoa</taxon>
        <taxon>Ecdysozoa</taxon>
        <taxon>Arthropoda</taxon>
        <taxon>Hexapoda</taxon>
        <taxon>Insecta</taxon>
        <taxon>Pterygota</taxon>
        <taxon>Neoptera</taxon>
        <taxon>Endopterygota</taxon>
        <taxon>Coleoptera</taxon>
        <taxon>Polyphaga</taxon>
        <taxon>Cucujiformia</taxon>
        <taxon>Coccinelloidea</taxon>
        <taxon>Coccinellidae</taxon>
        <taxon>Epilachninae</taxon>
        <taxon>Epilachnini</taxon>
        <taxon>Henosepilachna</taxon>
    </lineage>
</organism>
<evidence type="ECO:0000256" key="4">
    <source>
        <dbReference type="ARBA" id="ARBA00022771"/>
    </source>
</evidence>
<feature type="domain" description="C2H2-type" evidence="13">
    <location>
        <begin position="193"/>
        <end position="220"/>
    </location>
</feature>
<feature type="domain" description="C2H2-type" evidence="13">
    <location>
        <begin position="307"/>
        <end position="334"/>
    </location>
</feature>
<keyword evidence="3" id="KW-0677">Repeat</keyword>
<evidence type="ECO:0000259" key="14">
    <source>
        <dbReference type="PROSITE" id="PS51915"/>
    </source>
</evidence>
<evidence type="ECO:0000256" key="1">
    <source>
        <dbReference type="ARBA" id="ARBA00004123"/>
    </source>
</evidence>
<comment type="caution">
    <text evidence="15">The sequence shown here is derived from an EMBL/GenBank/DDBJ whole genome shotgun (WGS) entry which is preliminary data.</text>
</comment>
<keyword evidence="4 10" id="KW-0863">Zinc-finger</keyword>
<comment type="subcellular location">
    <subcellularLocation>
        <location evidence="1">Nucleus</location>
    </subcellularLocation>
</comment>
<keyword evidence="8" id="KW-0804">Transcription</keyword>
<dbReference type="InterPro" id="IPR012934">
    <property type="entry name" value="Znf_AD"/>
</dbReference>
<feature type="binding site" evidence="11">
    <location>
        <position position="67"/>
    </location>
    <ligand>
        <name>Zn(2+)</name>
        <dbReference type="ChEBI" id="CHEBI:29105"/>
    </ligand>
</feature>
<feature type="compositionally biased region" description="Basic and acidic residues" evidence="12">
    <location>
        <begin position="568"/>
        <end position="586"/>
    </location>
</feature>
<feature type="domain" description="C2H2-type" evidence="13">
    <location>
        <begin position="394"/>
        <end position="417"/>
    </location>
</feature>
<feature type="domain" description="C2H2-type" evidence="13">
    <location>
        <begin position="449"/>
        <end position="476"/>
    </location>
</feature>
<dbReference type="SMART" id="SM00868">
    <property type="entry name" value="zf-AD"/>
    <property type="match status" value="1"/>
</dbReference>
<keyword evidence="16" id="KW-1185">Reference proteome</keyword>
<feature type="domain" description="C2H2-type" evidence="13">
    <location>
        <begin position="335"/>
        <end position="362"/>
    </location>
</feature>
<reference evidence="15 16" key="1">
    <citation type="submission" date="2023-03" db="EMBL/GenBank/DDBJ databases">
        <title>Genome insight into feeding habits of ladybird beetles.</title>
        <authorList>
            <person name="Li H.-S."/>
            <person name="Huang Y.-H."/>
            <person name="Pang H."/>
        </authorList>
    </citation>
    <scope>NUCLEOTIDE SEQUENCE [LARGE SCALE GENOMIC DNA]</scope>
    <source>
        <strain evidence="15">SYSU_2023b</strain>
        <tissue evidence="15">Whole body</tissue>
    </source>
</reference>
<accession>A0AAW1TRT5</accession>
<feature type="binding site" evidence="11">
    <location>
        <position position="64"/>
    </location>
    <ligand>
        <name>Zn(2+)</name>
        <dbReference type="ChEBI" id="CHEBI:29105"/>
    </ligand>
</feature>
<dbReference type="SUPFAM" id="SSF57716">
    <property type="entry name" value="Glucocorticoid receptor-like (DNA-binding domain)"/>
    <property type="match status" value="1"/>
</dbReference>
<feature type="region of interest" description="Disordered" evidence="12">
    <location>
        <begin position="132"/>
        <end position="155"/>
    </location>
</feature>
<evidence type="ECO:0000256" key="6">
    <source>
        <dbReference type="ARBA" id="ARBA00023015"/>
    </source>
</evidence>
<feature type="domain" description="C2H2-type" evidence="13">
    <location>
        <begin position="278"/>
        <end position="306"/>
    </location>
</feature>
<protein>
    <submittedName>
        <fullName evidence="15">Uncharacterized protein</fullName>
    </submittedName>
</protein>
<feature type="compositionally biased region" description="Acidic residues" evidence="12">
    <location>
        <begin position="518"/>
        <end position="531"/>
    </location>
</feature>
<feature type="domain" description="ZAD" evidence="14">
    <location>
        <begin position="13"/>
        <end position="91"/>
    </location>
</feature>
<evidence type="ECO:0000313" key="16">
    <source>
        <dbReference type="Proteomes" id="UP001431783"/>
    </source>
</evidence>
<evidence type="ECO:0000256" key="9">
    <source>
        <dbReference type="ARBA" id="ARBA00023242"/>
    </source>
</evidence>
<dbReference type="GO" id="GO:0005634">
    <property type="term" value="C:nucleus"/>
    <property type="evidence" value="ECO:0007669"/>
    <property type="project" value="UniProtKB-SubCell"/>
</dbReference>
<evidence type="ECO:0000256" key="12">
    <source>
        <dbReference type="SAM" id="MobiDB-lite"/>
    </source>
</evidence>
<feature type="region of interest" description="Disordered" evidence="12">
    <location>
        <begin position="561"/>
        <end position="597"/>
    </location>
</feature>
<evidence type="ECO:0000256" key="2">
    <source>
        <dbReference type="ARBA" id="ARBA00022723"/>
    </source>
</evidence>
<keyword evidence="9" id="KW-0539">Nucleus</keyword>
<evidence type="ECO:0000259" key="13">
    <source>
        <dbReference type="PROSITE" id="PS50157"/>
    </source>
</evidence>
<feature type="domain" description="C2H2-type" evidence="13">
    <location>
        <begin position="221"/>
        <end position="248"/>
    </location>
</feature>
<dbReference type="Pfam" id="PF07776">
    <property type="entry name" value="zf-AD"/>
    <property type="match status" value="1"/>
</dbReference>
<dbReference type="Gene3D" id="3.40.1800.20">
    <property type="match status" value="1"/>
</dbReference>
<feature type="binding site" evidence="11">
    <location>
        <position position="18"/>
    </location>
    <ligand>
        <name>Zn(2+)</name>
        <dbReference type="ChEBI" id="CHEBI:29105"/>
    </ligand>
</feature>
<feature type="binding site" evidence="11">
    <location>
        <position position="15"/>
    </location>
    <ligand>
        <name>Zn(2+)</name>
        <dbReference type="ChEBI" id="CHEBI:29105"/>
    </ligand>
</feature>
<feature type="domain" description="C2H2-type" evidence="13">
    <location>
        <begin position="363"/>
        <end position="390"/>
    </location>
</feature>
<dbReference type="PROSITE" id="PS51915">
    <property type="entry name" value="ZAD"/>
    <property type="match status" value="1"/>
</dbReference>
<dbReference type="PROSITE" id="PS00028">
    <property type="entry name" value="ZINC_FINGER_C2H2_1"/>
    <property type="match status" value="10"/>
</dbReference>
<dbReference type="Gene3D" id="3.30.160.60">
    <property type="entry name" value="Classic Zinc Finger"/>
    <property type="match status" value="6"/>
</dbReference>
<feature type="compositionally biased region" description="Acidic residues" evidence="12">
    <location>
        <begin position="498"/>
        <end position="508"/>
    </location>
</feature>
<keyword evidence="5 11" id="KW-0862">Zinc</keyword>
<keyword evidence="2 11" id="KW-0479">Metal-binding</keyword>
<dbReference type="Proteomes" id="UP001431783">
    <property type="component" value="Unassembled WGS sequence"/>
</dbReference>
<evidence type="ECO:0000256" key="3">
    <source>
        <dbReference type="ARBA" id="ARBA00022737"/>
    </source>
</evidence>
<dbReference type="GO" id="GO:0000977">
    <property type="term" value="F:RNA polymerase II transcription regulatory region sequence-specific DNA binding"/>
    <property type="evidence" value="ECO:0007669"/>
    <property type="project" value="TreeGrafter"/>
</dbReference>
<dbReference type="InterPro" id="IPR036236">
    <property type="entry name" value="Znf_C2H2_sf"/>
</dbReference>
<dbReference type="AlphaFoldDB" id="A0AAW1TRT5"/>
<dbReference type="PANTHER" id="PTHR24381:SF393">
    <property type="entry name" value="CHROMATIN-LINKED ADAPTOR FOR MSL PROTEINS, ISOFORM B"/>
    <property type="match status" value="1"/>
</dbReference>
<dbReference type="Pfam" id="PF00096">
    <property type="entry name" value="zf-C2H2"/>
    <property type="match status" value="6"/>
</dbReference>